<name>E1ZLR3_CHLVA</name>
<evidence type="ECO:0000256" key="8">
    <source>
        <dbReference type="PROSITE-ProRule" id="PRU00076"/>
    </source>
</evidence>
<evidence type="ECO:0000256" key="11">
    <source>
        <dbReference type="SAM" id="SignalP"/>
    </source>
</evidence>
<dbReference type="InParanoid" id="E1ZLR3"/>
<feature type="transmembrane region" description="Helical" evidence="10">
    <location>
        <begin position="1168"/>
        <end position="1189"/>
    </location>
</feature>
<dbReference type="PROSITE" id="PS00211">
    <property type="entry name" value="ABC_TRANSPORTER_1"/>
    <property type="match status" value="1"/>
</dbReference>
<dbReference type="InterPro" id="IPR000742">
    <property type="entry name" value="EGF"/>
</dbReference>
<dbReference type="Proteomes" id="UP000008141">
    <property type="component" value="Unassembled WGS sequence"/>
</dbReference>
<keyword evidence="5" id="KW-0067">ATP-binding</keyword>
<evidence type="ECO:0000256" key="1">
    <source>
        <dbReference type="ARBA" id="ARBA00004141"/>
    </source>
</evidence>
<dbReference type="PROSITE" id="PS00022">
    <property type="entry name" value="EGF_1"/>
    <property type="match status" value="2"/>
</dbReference>
<gene>
    <name evidence="14" type="ORF">CHLNCDRAFT_136987</name>
</gene>
<dbReference type="GO" id="GO:0140359">
    <property type="term" value="F:ABC-type transporter activity"/>
    <property type="evidence" value="ECO:0007669"/>
    <property type="project" value="InterPro"/>
</dbReference>
<dbReference type="GO" id="GO:0005524">
    <property type="term" value="F:ATP binding"/>
    <property type="evidence" value="ECO:0007669"/>
    <property type="project" value="UniProtKB-KW"/>
</dbReference>
<dbReference type="GeneID" id="17352789"/>
<evidence type="ECO:0000256" key="5">
    <source>
        <dbReference type="ARBA" id="ARBA00022840"/>
    </source>
</evidence>
<feature type="transmembrane region" description="Helical" evidence="10">
    <location>
        <begin position="1139"/>
        <end position="1162"/>
    </location>
</feature>
<evidence type="ECO:0000256" key="7">
    <source>
        <dbReference type="ARBA" id="ARBA00023136"/>
    </source>
</evidence>
<keyword evidence="4" id="KW-0547">Nucleotide-binding</keyword>
<evidence type="ECO:0000259" key="12">
    <source>
        <dbReference type="PROSITE" id="PS50026"/>
    </source>
</evidence>
<keyword evidence="2" id="KW-0813">Transport</keyword>
<feature type="domain" description="EGF-like" evidence="12">
    <location>
        <begin position="306"/>
        <end position="346"/>
    </location>
</feature>
<evidence type="ECO:0008006" key="16">
    <source>
        <dbReference type="Google" id="ProtNLM"/>
    </source>
</evidence>
<dbReference type="Pfam" id="PF00005">
    <property type="entry name" value="ABC_tran"/>
    <property type="match status" value="1"/>
</dbReference>
<dbReference type="SMART" id="SM00382">
    <property type="entry name" value="AAA"/>
    <property type="match status" value="1"/>
</dbReference>
<keyword evidence="15" id="KW-1185">Reference proteome</keyword>
<dbReference type="Gene3D" id="3.40.50.300">
    <property type="entry name" value="P-loop containing nucleotide triphosphate hydrolases"/>
    <property type="match status" value="1"/>
</dbReference>
<comment type="caution">
    <text evidence="8">Lacks conserved residue(s) required for the propagation of feature annotation.</text>
</comment>
<keyword evidence="8" id="KW-1015">Disulfide bond</keyword>
<evidence type="ECO:0000313" key="14">
    <source>
        <dbReference type="EMBL" id="EFN53179.1"/>
    </source>
</evidence>
<dbReference type="PROSITE" id="PS50893">
    <property type="entry name" value="ABC_TRANSPORTER_2"/>
    <property type="match status" value="1"/>
</dbReference>
<keyword evidence="8" id="KW-0245">EGF-like domain</keyword>
<protein>
    <recommendedName>
        <fullName evidence="16">ABC transporter domain-containing protein</fullName>
    </recommendedName>
</protein>
<evidence type="ECO:0000256" key="9">
    <source>
        <dbReference type="SAM" id="MobiDB-lite"/>
    </source>
</evidence>
<evidence type="ECO:0000256" key="3">
    <source>
        <dbReference type="ARBA" id="ARBA00022692"/>
    </source>
</evidence>
<dbReference type="eggNOG" id="KOG0061">
    <property type="taxonomic scope" value="Eukaryota"/>
</dbReference>
<dbReference type="OMA" id="EQFYCTA"/>
<feature type="transmembrane region" description="Helical" evidence="10">
    <location>
        <begin position="1257"/>
        <end position="1276"/>
    </location>
</feature>
<dbReference type="OrthoDB" id="66620at2759"/>
<feature type="transmembrane region" description="Helical" evidence="10">
    <location>
        <begin position="1063"/>
        <end position="1083"/>
    </location>
</feature>
<organism evidence="15">
    <name type="scientific">Chlorella variabilis</name>
    <name type="common">Green alga</name>
    <dbReference type="NCBI Taxonomy" id="554065"/>
    <lineage>
        <taxon>Eukaryota</taxon>
        <taxon>Viridiplantae</taxon>
        <taxon>Chlorophyta</taxon>
        <taxon>core chlorophytes</taxon>
        <taxon>Trebouxiophyceae</taxon>
        <taxon>Chlorellales</taxon>
        <taxon>Chlorellaceae</taxon>
        <taxon>Chlorella clade</taxon>
        <taxon>Chlorella</taxon>
    </lineage>
</organism>
<dbReference type="SUPFAM" id="SSF52540">
    <property type="entry name" value="P-loop containing nucleoside triphosphate hydrolases"/>
    <property type="match status" value="1"/>
</dbReference>
<dbReference type="PANTHER" id="PTHR48041:SF2">
    <property type="entry name" value="ATP-DEPENDENT PERMEASE-RELATED"/>
    <property type="match status" value="1"/>
</dbReference>
<dbReference type="InterPro" id="IPR003439">
    <property type="entry name" value="ABC_transporter-like_ATP-bd"/>
</dbReference>
<dbReference type="Pfam" id="PF01061">
    <property type="entry name" value="ABC2_membrane"/>
    <property type="match status" value="1"/>
</dbReference>
<dbReference type="InterPro" id="IPR050352">
    <property type="entry name" value="ABCG_transporters"/>
</dbReference>
<dbReference type="RefSeq" id="XP_005845281.1">
    <property type="nucleotide sequence ID" value="XM_005845219.1"/>
</dbReference>
<comment type="subcellular location">
    <subcellularLocation>
        <location evidence="1">Membrane</location>
        <topology evidence="1">Multi-pass membrane protein</topology>
    </subcellularLocation>
</comment>
<dbReference type="InterPro" id="IPR006311">
    <property type="entry name" value="TAT_signal"/>
</dbReference>
<reference evidence="14 15" key="1">
    <citation type="journal article" date="2010" name="Plant Cell">
        <title>The Chlorella variabilis NC64A genome reveals adaptation to photosymbiosis, coevolution with viruses, and cryptic sex.</title>
        <authorList>
            <person name="Blanc G."/>
            <person name="Duncan G."/>
            <person name="Agarkova I."/>
            <person name="Borodovsky M."/>
            <person name="Gurnon J."/>
            <person name="Kuo A."/>
            <person name="Lindquist E."/>
            <person name="Lucas S."/>
            <person name="Pangilinan J."/>
            <person name="Polle J."/>
            <person name="Salamov A."/>
            <person name="Terry A."/>
            <person name="Yamada T."/>
            <person name="Dunigan D.D."/>
            <person name="Grigoriev I.V."/>
            <person name="Claverie J.M."/>
            <person name="Van Etten J.L."/>
        </authorList>
    </citation>
    <scope>NUCLEOTIDE SEQUENCE [LARGE SCALE GENOMIC DNA]</scope>
    <source>
        <strain evidence="14 15">NC64A</strain>
    </source>
</reference>
<feature type="signal peptide" evidence="11">
    <location>
        <begin position="1"/>
        <end position="33"/>
    </location>
</feature>
<accession>E1ZLR3</accession>
<dbReference type="InterPro" id="IPR003593">
    <property type="entry name" value="AAA+_ATPase"/>
</dbReference>
<feature type="transmembrane region" description="Helical" evidence="10">
    <location>
        <begin position="1029"/>
        <end position="1051"/>
    </location>
</feature>
<keyword evidence="11" id="KW-0732">Signal</keyword>
<dbReference type="PANTHER" id="PTHR48041">
    <property type="entry name" value="ABC TRANSPORTER G FAMILY MEMBER 28"/>
    <property type="match status" value="1"/>
</dbReference>
<evidence type="ECO:0000259" key="13">
    <source>
        <dbReference type="PROSITE" id="PS50893"/>
    </source>
</evidence>
<keyword evidence="6 10" id="KW-1133">Transmembrane helix</keyword>
<evidence type="ECO:0000256" key="2">
    <source>
        <dbReference type="ARBA" id="ARBA00022448"/>
    </source>
</evidence>
<dbReference type="PROSITE" id="PS51318">
    <property type="entry name" value="TAT"/>
    <property type="match status" value="1"/>
</dbReference>
<dbReference type="GO" id="GO:0016887">
    <property type="term" value="F:ATP hydrolysis activity"/>
    <property type="evidence" value="ECO:0007669"/>
    <property type="project" value="InterPro"/>
</dbReference>
<evidence type="ECO:0000313" key="15">
    <source>
        <dbReference type="Proteomes" id="UP000008141"/>
    </source>
</evidence>
<dbReference type="PROSITE" id="PS51257">
    <property type="entry name" value="PROKAR_LIPOPROTEIN"/>
    <property type="match status" value="1"/>
</dbReference>
<dbReference type="PROSITE" id="PS50026">
    <property type="entry name" value="EGF_3"/>
    <property type="match status" value="1"/>
</dbReference>
<keyword evidence="7 10" id="KW-0472">Membrane</keyword>
<keyword evidence="3 10" id="KW-0812">Transmembrane</keyword>
<feature type="disulfide bond" evidence="8">
    <location>
        <begin position="336"/>
        <end position="345"/>
    </location>
</feature>
<feature type="domain" description="ABC transporter" evidence="13">
    <location>
        <begin position="656"/>
        <end position="892"/>
    </location>
</feature>
<evidence type="ECO:0000256" key="6">
    <source>
        <dbReference type="ARBA" id="ARBA00022989"/>
    </source>
</evidence>
<dbReference type="GO" id="GO:0016020">
    <property type="term" value="C:membrane"/>
    <property type="evidence" value="ECO:0007669"/>
    <property type="project" value="UniProtKB-SubCell"/>
</dbReference>
<sequence>MTARSSRRPASSLAAAAAAALLLLAAGASCVAAQAPAGCTLTLYLNASASSLSMAGSSVVQPIQQPLIPKFPDALVGFEGALSLVLPGGPCPTTAAGVEQRLAGASLQTTAATPPLLLYPAESIELQGSTFVTLDLRGNEFNVSSAPLAAAPGGGAGAYSTTLEGVIVKGSVLSTSLITTELLPMAGNTASNASSVTAAAQGNTLTVTATVDWAVRSTYNTTFGTNVIEGISEYIFRGLIVAEATLGCPADCGPNGRCAQADDGALGCACQCGWSGANCTVPSGFCSSFPAELTGQAVCPVAPPASPAPAPDTPCQPSKECTAQQAYNSSTGRCDCKAGWDGPSCDACQSDDACDALFETSGASCSEEVAFQQGMQVKAFTCDLEASPGSAAGFALGLDRGGTGLEQTIVPGSFYMVCNTSALPNGEAPASTADQFCQVHFALSGKADNPITCTATECGFKANSSRTDCATTTCACETECPDVEGILNRIKGQPCSIDCTPEGLCTFDIQDFFVTLVAPCQTAACVVPGYTFVQGEYTITQSQSYDGVIAAIPLMVLAGLAGFLGFYLLRHHALFRSGAKAAAAAAAGGAAGEAAAVRRRPAEPVQLLTFDSLSCTVPVRQGRPWYSAAGRLLCCGRRKPAPAPAAAEGAAGATADVAADVAASWDPPGRKQILKGVSGVAACGELVGVMGPSGSGKTTLLAMLAGSSEDLDRRSTLGGAVLLDGHPMHSAARRKIAYVAQDDTLLPTLTVEELHDATSSQVQAAVRSVLSELGLSHVARTRVGGSSGIRGVSGGERRRVTIAMELVTEPAVLVLDEPTSGLDSFTAINLMRTLKQVAGDGRIVLLSYHQPSPAMFTLLDRAYLMAQGHCLFSGPPSAAEGWFASMGLPCPVDTAIAEHMLDAVSTPASLQQLLAARGKGQAPDDDSAAAAAADGLLPVPLAGRYADNGGLGGSGSTAKLGSGSEDGGETGEAGGASPAPSVAASSSRGAAEQGQPRRPRRQRRSLSRELAVVFWRTLVDILRNPSLLLLHWMLALLMGVFVGAVFFDVTFDVSGAQNRVGGMFFVLSFFAFTSLTTVDLFMMERKMVMREVRGGYYSPATYLLAKMVLDALLLRVIPVFIFSAPFYPMMGLQTGSATIATFLMVLASFAGAVGALSLAVTVGSSTAGVASLVMNIVLLLSVVVSGMLVNPESMPAWIGWTHWLSIFFYAYSALMINEMTGIKIDFALEGYAAASNVRGTVFLETIGINASDLTRDIVILDCFYLALALLAFLNLYRVMPRAKRFRRPAPSSHAGSHAGKQREASAMELAAAG</sequence>
<dbReference type="KEGG" id="cvr:CHLNCDRAFT_136987"/>
<dbReference type="InterPro" id="IPR017871">
    <property type="entry name" value="ABC_transporter-like_CS"/>
</dbReference>
<feature type="chain" id="PRO_5003156423" description="ABC transporter domain-containing protein" evidence="11">
    <location>
        <begin position="34"/>
        <end position="1313"/>
    </location>
</feature>
<feature type="transmembrane region" description="Helical" evidence="10">
    <location>
        <begin position="1103"/>
        <end position="1127"/>
    </location>
</feature>
<dbReference type="PROSITE" id="PS01186">
    <property type="entry name" value="EGF_2"/>
    <property type="match status" value="1"/>
</dbReference>
<feature type="region of interest" description="Disordered" evidence="9">
    <location>
        <begin position="956"/>
        <end position="1003"/>
    </location>
</feature>
<feature type="transmembrane region" description="Helical" evidence="10">
    <location>
        <begin position="548"/>
        <end position="569"/>
    </location>
</feature>
<feature type="compositionally biased region" description="Low complexity" evidence="9">
    <location>
        <begin position="975"/>
        <end position="992"/>
    </location>
</feature>
<dbReference type="InterPro" id="IPR013525">
    <property type="entry name" value="ABC2_TM"/>
</dbReference>
<dbReference type="InterPro" id="IPR027417">
    <property type="entry name" value="P-loop_NTPase"/>
</dbReference>
<evidence type="ECO:0000256" key="10">
    <source>
        <dbReference type="SAM" id="Phobius"/>
    </source>
</evidence>
<proteinExistence type="predicted"/>
<evidence type="ECO:0000256" key="4">
    <source>
        <dbReference type="ARBA" id="ARBA00022741"/>
    </source>
</evidence>
<dbReference type="EMBL" id="GL433852">
    <property type="protein sequence ID" value="EFN53179.1"/>
    <property type="molecule type" value="Genomic_DNA"/>
</dbReference>